<keyword evidence="6" id="KW-1185">Reference proteome</keyword>
<dbReference type="AlphaFoldDB" id="A0A2I0VLP4"/>
<reference evidence="5 6" key="1">
    <citation type="journal article" date="2016" name="Sci. Rep.">
        <title>The Dendrobium catenatum Lindl. genome sequence provides insights into polysaccharide synthase, floral development and adaptive evolution.</title>
        <authorList>
            <person name="Zhang G.Q."/>
            <person name="Xu Q."/>
            <person name="Bian C."/>
            <person name="Tsai W.C."/>
            <person name="Yeh C.M."/>
            <person name="Liu K.W."/>
            <person name="Yoshida K."/>
            <person name="Zhang L.S."/>
            <person name="Chang S.B."/>
            <person name="Chen F."/>
            <person name="Shi Y."/>
            <person name="Su Y.Y."/>
            <person name="Zhang Y.Q."/>
            <person name="Chen L.J."/>
            <person name="Yin Y."/>
            <person name="Lin M."/>
            <person name="Huang H."/>
            <person name="Deng H."/>
            <person name="Wang Z.W."/>
            <person name="Zhu S.L."/>
            <person name="Zhao X."/>
            <person name="Deng C."/>
            <person name="Niu S.C."/>
            <person name="Huang J."/>
            <person name="Wang M."/>
            <person name="Liu G.H."/>
            <person name="Yang H.J."/>
            <person name="Xiao X.J."/>
            <person name="Hsiao Y.Y."/>
            <person name="Wu W.L."/>
            <person name="Chen Y.Y."/>
            <person name="Mitsuda N."/>
            <person name="Ohme-Takagi M."/>
            <person name="Luo Y.B."/>
            <person name="Van de Peer Y."/>
            <person name="Liu Z.J."/>
        </authorList>
    </citation>
    <scope>NUCLEOTIDE SEQUENCE [LARGE SCALE GENOMIC DNA]</scope>
    <source>
        <tissue evidence="5">The whole plant</tissue>
    </source>
</reference>
<dbReference type="EMBL" id="KZ503429">
    <property type="protein sequence ID" value="PKU64334.1"/>
    <property type="molecule type" value="Genomic_DNA"/>
</dbReference>
<evidence type="ECO:0000313" key="5">
    <source>
        <dbReference type="EMBL" id="PKU64334.1"/>
    </source>
</evidence>
<feature type="coiled-coil region" evidence="3">
    <location>
        <begin position="143"/>
        <end position="180"/>
    </location>
</feature>
<dbReference type="Proteomes" id="UP000233837">
    <property type="component" value="Unassembled WGS sequence"/>
</dbReference>
<dbReference type="GO" id="GO:0005516">
    <property type="term" value="F:calmodulin binding"/>
    <property type="evidence" value="ECO:0007669"/>
    <property type="project" value="UniProtKB-KW"/>
</dbReference>
<gene>
    <name evidence="5" type="primary">IQD1</name>
    <name evidence="5" type="ORF">MA16_Dca005257</name>
</gene>
<evidence type="ECO:0000256" key="1">
    <source>
        <dbReference type="ARBA" id="ARBA00022860"/>
    </source>
</evidence>
<dbReference type="SMART" id="SM00015">
    <property type="entry name" value="IQ"/>
    <property type="match status" value="1"/>
</dbReference>
<protein>
    <submittedName>
        <fullName evidence="5">Protein IQ-DOMAIN 1</fullName>
    </submittedName>
</protein>
<accession>A0A2I0VLP4</accession>
<dbReference type="InterPro" id="IPR000048">
    <property type="entry name" value="IQ_motif_EF-hand-BS"/>
</dbReference>
<feature type="coiled-coil region" evidence="3">
    <location>
        <begin position="217"/>
        <end position="254"/>
    </location>
</feature>
<dbReference type="Pfam" id="PF00612">
    <property type="entry name" value="IQ"/>
    <property type="match status" value="1"/>
</dbReference>
<keyword evidence="1" id="KW-0112">Calmodulin-binding</keyword>
<evidence type="ECO:0000256" key="2">
    <source>
        <dbReference type="ARBA" id="ARBA00024341"/>
    </source>
</evidence>
<sequence length="394" mass="45159">MGKKWISAVKKIFSSESTENHTFEKPDKKLRKSKHSKNFVDPLEDSKNGQSQRAYSVAMATAAAAEAAMAAARAAAEMARLTTSLRAFHERPRKEVAAIKIQAAFRGYLVRRGTGALRGLVRLKLMANRRAVKRQTINTLHNMQTLARVQAQLRERKVRLSEENQTLHKQRQLKREKELEKFKVRRGTGALRGLVRLKLMANRRAVKRQTINTLHNMQTLARVQAQLRERKVRLSEENQTLHKQRQLKREKELEKFKWRSNSARSKKPALIDPTKQQWGWSWLERWMAIRPWETNQSFITGRDSSSKKNGGLNKAPSVASNDDICGLFGFQSEQHKRRHSLGSSFCFGDVENRGKSRFQAPLTGKSKAKKPLPLTSASRRLSGPQRMASYGKLW</sequence>
<feature type="region of interest" description="Disordered" evidence="4">
    <location>
        <begin position="17"/>
        <end position="47"/>
    </location>
</feature>
<feature type="region of interest" description="Disordered" evidence="4">
    <location>
        <begin position="357"/>
        <end position="394"/>
    </location>
</feature>
<dbReference type="PROSITE" id="PS50096">
    <property type="entry name" value="IQ"/>
    <property type="match status" value="1"/>
</dbReference>
<evidence type="ECO:0000313" key="6">
    <source>
        <dbReference type="Proteomes" id="UP000233837"/>
    </source>
</evidence>
<keyword evidence="3" id="KW-0175">Coiled coil</keyword>
<dbReference type="Gene3D" id="1.20.5.190">
    <property type="match status" value="1"/>
</dbReference>
<name>A0A2I0VLP4_9ASPA</name>
<reference evidence="5 6" key="2">
    <citation type="journal article" date="2017" name="Nature">
        <title>The Apostasia genome and the evolution of orchids.</title>
        <authorList>
            <person name="Zhang G.Q."/>
            <person name="Liu K.W."/>
            <person name="Li Z."/>
            <person name="Lohaus R."/>
            <person name="Hsiao Y.Y."/>
            <person name="Niu S.C."/>
            <person name="Wang J.Y."/>
            <person name="Lin Y.C."/>
            <person name="Xu Q."/>
            <person name="Chen L.J."/>
            <person name="Yoshida K."/>
            <person name="Fujiwara S."/>
            <person name="Wang Z.W."/>
            <person name="Zhang Y.Q."/>
            <person name="Mitsuda N."/>
            <person name="Wang M."/>
            <person name="Liu G.H."/>
            <person name="Pecoraro L."/>
            <person name="Huang H.X."/>
            <person name="Xiao X.J."/>
            <person name="Lin M."/>
            <person name="Wu X.Y."/>
            <person name="Wu W.L."/>
            <person name="Chen Y.Y."/>
            <person name="Chang S.B."/>
            <person name="Sakamoto S."/>
            <person name="Ohme-Takagi M."/>
            <person name="Yagi M."/>
            <person name="Zeng S.J."/>
            <person name="Shen C.Y."/>
            <person name="Yeh C.M."/>
            <person name="Luo Y.B."/>
            <person name="Tsai W.C."/>
            <person name="Van de Peer Y."/>
            <person name="Liu Z.J."/>
        </authorList>
    </citation>
    <scope>NUCLEOTIDE SEQUENCE [LARGE SCALE GENOMIC DNA]</scope>
    <source>
        <tissue evidence="5">The whole plant</tissue>
    </source>
</reference>
<feature type="compositionally biased region" description="Basic residues" evidence="4">
    <location>
        <begin position="28"/>
        <end position="37"/>
    </location>
</feature>
<evidence type="ECO:0000256" key="4">
    <source>
        <dbReference type="SAM" id="MobiDB-lite"/>
    </source>
</evidence>
<organism evidence="5 6">
    <name type="scientific">Dendrobium catenatum</name>
    <dbReference type="NCBI Taxonomy" id="906689"/>
    <lineage>
        <taxon>Eukaryota</taxon>
        <taxon>Viridiplantae</taxon>
        <taxon>Streptophyta</taxon>
        <taxon>Embryophyta</taxon>
        <taxon>Tracheophyta</taxon>
        <taxon>Spermatophyta</taxon>
        <taxon>Magnoliopsida</taxon>
        <taxon>Liliopsida</taxon>
        <taxon>Asparagales</taxon>
        <taxon>Orchidaceae</taxon>
        <taxon>Epidendroideae</taxon>
        <taxon>Malaxideae</taxon>
        <taxon>Dendrobiinae</taxon>
        <taxon>Dendrobium</taxon>
    </lineage>
</organism>
<dbReference type="PANTHER" id="PTHR32295">
    <property type="entry name" value="IQ-DOMAIN 5-RELATED"/>
    <property type="match status" value="1"/>
</dbReference>
<evidence type="ECO:0000256" key="3">
    <source>
        <dbReference type="SAM" id="Coils"/>
    </source>
</evidence>
<dbReference type="STRING" id="906689.A0A2I0VLP4"/>
<comment type="similarity">
    <text evidence="2">Belongs to the IQD family.</text>
</comment>
<feature type="compositionally biased region" description="Basic and acidic residues" evidence="4">
    <location>
        <begin position="18"/>
        <end position="27"/>
    </location>
</feature>
<dbReference type="PANTHER" id="PTHR32295:SF216">
    <property type="entry name" value="PROTEIN IQ-DOMAIN 3"/>
    <property type="match status" value="1"/>
</dbReference>
<proteinExistence type="inferred from homology"/>